<keyword evidence="5" id="KW-0472">Membrane</keyword>
<evidence type="ECO:0000256" key="5">
    <source>
        <dbReference type="ARBA" id="ARBA00023136"/>
    </source>
</evidence>
<evidence type="ECO:0000256" key="1">
    <source>
        <dbReference type="ARBA" id="ARBA00004370"/>
    </source>
</evidence>
<organism evidence="7 8">
    <name type="scientific">Triparma strigata</name>
    <dbReference type="NCBI Taxonomy" id="1606541"/>
    <lineage>
        <taxon>Eukaryota</taxon>
        <taxon>Sar</taxon>
        <taxon>Stramenopiles</taxon>
        <taxon>Ochrophyta</taxon>
        <taxon>Bolidophyceae</taxon>
        <taxon>Parmales</taxon>
        <taxon>Triparmaceae</taxon>
        <taxon>Triparma</taxon>
    </lineage>
</organism>
<evidence type="ECO:0000256" key="6">
    <source>
        <dbReference type="SAM" id="SignalP"/>
    </source>
</evidence>
<evidence type="ECO:0000313" key="7">
    <source>
        <dbReference type="EMBL" id="GMH95766.1"/>
    </source>
</evidence>
<gene>
    <name evidence="7" type="ORF">TrST_g12692</name>
</gene>
<dbReference type="AlphaFoldDB" id="A0A9W7BSR7"/>
<evidence type="ECO:0000313" key="8">
    <source>
        <dbReference type="Proteomes" id="UP001165085"/>
    </source>
</evidence>
<feature type="chain" id="PRO_5040800893" evidence="6">
    <location>
        <begin position="26"/>
        <end position="170"/>
    </location>
</feature>
<dbReference type="InterPro" id="IPR007014">
    <property type="entry name" value="FUN14"/>
</dbReference>
<dbReference type="PANTHER" id="PTHR21346:SF0">
    <property type="entry name" value="RE45833P"/>
    <property type="match status" value="1"/>
</dbReference>
<evidence type="ECO:0000256" key="3">
    <source>
        <dbReference type="ARBA" id="ARBA00022692"/>
    </source>
</evidence>
<dbReference type="GO" id="GO:0005741">
    <property type="term" value="C:mitochondrial outer membrane"/>
    <property type="evidence" value="ECO:0007669"/>
    <property type="project" value="TreeGrafter"/>
</dbReference>
<protein>
    <submittedName>
        <fullName evidence="7">Uncharacterized protein</fullName>
    </submittedName>
</protein>
<comment type="subcellular location">
    <subcellularLocation>
        <location evidence="1">Membrane</location>
    </subcellularLocation>
</comment>
<name>A0A9W7BSR7_9STRA</name>
<dbReference type="Proteomes" id="UP001165085">
    <property type="component" value="Unassembled WGS sequence"/>
</dbReference>
<reference evidence="8" key="1">
    <citation type="journal article" date="2023" name="Commun. Biol.">
        <title>Genome analysis of Parmales, the sister group of diatoms, reveals the evolutionary specialization of diatoms from phago-mixotrophs to photoautotrophs.</title>
        <authorList>
            <person name="Ban H."/>
            <person name="Sato S."/>
            <person name="Yoshikawa S."/>
            <person name="Yamada K."/>
            <person name="Nakamura Y."/>
            <person name="Ichinomiya M."/>
            <person name="Sato N."/>
            <person name="Blanc-Mathieu R."/>
            <person name="Endo H."/>
            <person name="Kuwata A."/>
            <person name="Ogata H."/>
        </authorList>
    </citation>
    <scope>NUCLEOTIDE SEQUENCE [LARGE SCALE GENOMIC DNA]</scope>
    <source>
        <strain evidence="8">NIES 3701</strain>
    </source>
</reference>
<comment type="similarity">
    <text evidence="2">Belongs to the FUN14 family.</text>
</comment>
<keyword evidence="4" id="KW-1133">Transmembrane helix</keyword>
<dbReference type="PANTHER" id="PTHR21346">
    <property type="entry name" value="FUN14 DOMAIN CONTAINING"/>
    <property type="match status" value="1"/>
</dbReference>
<keyword evidence="6" id="KW-0732">Signal</keyword>
<evidence type="ECO:0000256" key="4">
    <source>
        <dbReference type="ARBA" id="ARBA00022989"/>
    </source>
</evidence>
<comment type="caution">
    <text evidence="7">The sequence shown here is derived from an EMBL/GenBank/DDBJ whole genome shotgun (WGS) entry which is preliminary data.</text>
</comment>
<dbReference type="GO" id="GO:0000422">
    <property type="term" value="P:autophagy of mitochondrion"/>
    <property type="evidence" value="ECO:0007669"/>
    <property type="project" value="TreeGrafter"/>
</dbReference>
<dbReference type="Pfam" id="PF04930">
    <property type="entry name" value="FUN14"/>
    <property type="match status" value="1"/>
</dbReference>
<keyword evidence="3" id="KW-0812">Transmembrane</keyword>
<evidence type="ECO:0000256" key="2">
    <source>
        <dbReference type="ARBA" id="ARBA00009160"/>
    </source>
</evidence>
<accession>A0A9W7BSR7</accession>
<keyword evidence="8" id="KW-1185">Reference proteome</keyword>
<dbReference type="EMBL" id="BRXY01000449">
    <property type="protein sequence ID" value="GMH95766.1"/>
    <property type="molecule type" value="Genomic_DNA"/>
</dbReference>
<sequence>MHRVIPSSFLRASPLLLSVPSVSFCASPNPDLISDLKKYLTKGDYSKASDLLLKEVGTKVEDLVPSGTQVSGGFCAGFISGYTLKKIGKGVSFLVGLGFIGLQTLSYNGYIKIDYTRAIADTKSSIPKKYSTGDELDVKALGDKAMEILSFNMPAGGGFGVGVVAGVRTA</sequence>
<feature type="signal peptide" evidence="6">
    <location>
        <begin position="1"/>
        <end position="25"/>
    </location>
</feature>
<proteinExistence type="inferred from homology"/>
<dbReference type="OrthoDB" id="163794at2759"/>